<dbReference type="SUPFAM" id="SSF52540">
    <property type="entry name" value="P-loop containing nucleoside triphosphate hydrolases"/>
    <property type="match status" value="1"/>
</dbReference>
<comment type="caution">
    <text evidence="2">The sequence shown here is derived from an EMBL/GenBank/DDBJ whole genome shotgun (WGS) entry which is preliminary data.</text>
</comment>
<dbReference type="InterPro" id="IPR045528">
    <property type="entry name" value="DO-GTPase2"/>
</dbReference>
<evidence type="ECO:0000259" key="1">
    <source>
        <dbReference type="Pfam" id="PF19993"/>
    </source>
</evidence>
<evidence type="ECO:0000313" key="3">
    <source>
        <dbReference type="Proteomes" id="UP000758168"/>
    </source>
</evidence>
<reference evidence="2 3" key="1">
    <citation type="submission" date="2021-03" db="EMBL/GenBank/DDBJ databases">
        <title>Sequencing the genomes of 1000 actinobacteria strains.</title>
        <authorList>
            <person name="Klenk H.-P."/>
        </authorList>
    </citation>
    <scope>NUCLEOTIDE SEQUENCE [LARGE SCALE GENOMIC DNA]</scope>
    <source>
        <strain evidence="2 3">DSM 12936</strain>
    </source>
</reference>
<organism evidence="2 3">
    <name type="scientific">Microlunatus capsulatus</name>
    <dbReference type="NCBI Taxonomy" id="99117"/>
    <lineage>
        <taxon>Bacteria</taxon>
        <taxon>Bacillati</taxon>
        <taxon>Actinomycetota</taxon>
        <taxon>Actinomycetes</taxon>
        <taxon>Propionibacteriales</taxon>
        <taxon>Propionibacteriaceae</taxon>
        <taxon>Microlunatus</taxon>
    </lineage>
</organism>
<dbReference type="EMBL" id="JAGIOB010000001">
    <property type="protein sequence ID" value="MBP2417195.1"/>
    <property type="molecule type" value="Genomic_DNA"/>
</dbReference>
<sequence>MARTTNCPYCWHTFKDADLLRRCSASCPAKDQTFFHDRDAAKGNCPHGRRPVQRRFCPECKKVLLREYLENQGSNVAVIGSAASGKTTYIGVLLHELRGRVATAFNGMAVDLLGDESRKNYDERFATPLFDLGETVRKTPALVGDSKIEPLIFTLKFPAGRAVLGGTKVHSALSVFYDASGENMITADAMDPLVRYLDTAGGILLLIDPMAMPAVRRRFGNTMSRSAQATKMLDQQVMIERLSELLRESATHGNRKHAVPLAVALTKIDLLRDSFEADSPLRRTARHDGYYDDDDGRDVHEEVRGWLDEWFGPAFDNSLAANFATYRYFGLTSLGAPPQDEAKIAASGVHPYRVEDPMLWLLAKFGSVKSRRGKR</sequence>
<dbReference type="InterPro" id="IPR027417">
    <property type="entry name" value="P-loop_NTPase"/>
</dbReference>
<evidence type="ECO:0000313" key="2">
    <source>
        <dbReference type="EMBL" id="MBP2417195.1"/>
    </source>
</evidence>
<feature type="domain" description="Double-GTPase 2" evidence="1">
    <location>
        <begin position="76"/>
        <end position="274"/>
    </location>
</feature>
<keyword evidence="3" id="KW-1185">Reference proteome</keyword>
<accession>A0ABS4Z8U9</accession>
<gene>
    <name evidence="2" type="ORF">JOF54_002117</name>
</gene>
<dbReference type="Pfam" id="PF19993">
    <property type="entry name" value="DO-GTPase2"/>
    <property type="match status" value="1"/>
</dbReference>
<protein>
    <submittedName>
        <fullName evidence="2">GTPase SAR1 family protein</fullName>
    </submittedName>
</protein>
<name>A0ABS4Z8U9_9ACTN</name>
<proteinExistence type="predicted"/>
<dbReference type="RefSeq" id="WP_210055467.1">
    <property type="nucleotide sequence ID" value="NZ_BAAAMH010000009.1"/>
</dbReference>
<dbReference type="Proteomes" id="UP000758168">
    <property type="component" value="Unassembled WGS sequence"/>
</dbReference>
<dbReference type="Gene3D" id="3.40.50.300">
    <property type="entry name" value="P-loop containing nucleotide triphosphate hydrolases"/>
    <property type="match status" value="1"/>
</dbReference>